<dbReference type="SMART" id="SM00387">
    <property type="entry name" value="HATPase_c"/>
    <property type="match status" value="1"/>
</dbReference>
<keyword evidence="10" id="KW-1185">Reference proteome</keyword>
<name>A0A846MZ86_9PROT</name>
<feature type="domain" description="PAC" evidence="8">
    <location>
        <begin position="198"/>
        <end position="250"/>
    </location>
</feature>
<dbReference type="PRINTS" id="PR00344">
    <property type="entry name" value="BCTRLSENSOR"/>
</dbReference>
<feature type="domain" description="Histidine kinase" evidence="7">
    <location>
        <begin position="270"/>
        <end position="482"/>
    </location>
</feature>
<dbReference type="PANTHER" id="PTHR43304">
    <property type="entry name" value="PHYTOCHROME-LIKE PROTEIN CPH1"/>
    <property type="match status" value="1"/>
</dbReference>
<dbReference type="InterPro" id="IPR003594">
    <property type="entry name" value="HATPase_dom"/>
</dbReference>
<dbReference type="Pfam" id="PF02518">
    <property type="entry name" value="HATPase_c"/>
    <property type="match status" value="1"/>
</dbReference>
<dbReference type="InterPro" id="IPR036890">
    <property type="entry name" value="HATPase_C_sf"/>
</dbReference>
<dbReference type="Gene3D" id="3.30.565.10">
    <property type="entry name" value="Histidine kinase-like ATPase, C-terminal domain"/>
    <property type="match status" value="1"/>
</dbReference>
<keyword evidence="4" id="KW-0808">Transferase</keyword>
<comment type="caution">
    <text evidence="9">The sequence shown here is derived from an EMBL/GenBank/DDBJ whole genome shotgun (WGS) entry which is preliminary data.</text>
</comment>
<dbReference type="InterPro" id="IPR035965">
    <property type="entry name" value="PAS-like_dom_sf"/>
</dbReference>
<dbReference type="CDD" id="cd00082">
    <property type="entry name" value="HisKA"/>
    <property type="match status" value="1"/>
</dbReference>
<dbReference type="InterPro" id="IPR017944">
    <property type="entry name" value="KaiA/RbsU_helical_domain_sf"/>
</dbReference>
<dbReference type="PANTHER" id="PTHR43304:SF1">
    <property type="entry name" value="PAC DOMAIN-CONTAINING PROTEIN"/>
    <property type="match status" value="1"/>
</dbReference>
<dbReference type="Pfam" id="PF00512">
    <property type="entry name" value="HisKA"/>
    <property type="match status" value="1"/>
</dbReference>
<dbReference type="InterPro" id="IPR014787">
    <property type="entry name" value="PSer_Pase_RsbU_N"/>
</dbReference>
<protein>
    <recommendedName>
        <fullName evidence="2">histidine kinase</fullName>
        <ecNumber evidence="2">2.7.13.3</ecNumber>
    </recommendedName>
</protein>
<sequence>MSAAPARNIASRQRYRRALRDYVRKPADESSLETGLELGRSILEEGHSLVDLLAIHYKAVSSDVLHSDEVSKKVERANEFLTQVAAPYEMAYLGWRDVAYKLRTANEDLEKRVAERTTAYREAEERLNQAQRIAGMGSWQLDLASGTERWSDQMYRMCGLSADRRPPAPDGVAHFVDGDDIAHYRDWLTLLKQGDDPRPVEFRLHSLDGAKRFVRAEGELSSMQRGDVGRIICTVYDITEQKVAEARYRELQNQLAKFSRQSVMGQMGTALSHELNQPLAAVMNYLNVAKRSLAAPVALETLSDLVDKALRQARRAADVIRNLRDFTARGTTDRLLEPLDEVLKEAYALALFDNKDETKIQFLLDSSVEEAMINRVQIEQVLVNLFRNAAEAMVDSGRREIIISTKRKEEYWIEIAVSDSGPGLPPEIADRLFSPFVTTKAEGMGIGLSICRSIVESHGGTIWVDVAPGGGACFHFTVPDRLPE</sequence>
<evidence type="ECO:0000256" key="5">
    <source>
        <dbReference type="ARBA" id="ARBA00022777"/>
    </source>
</evidence>
<dbReference type="SUPFAM" id="SSF55874">
    <property type="entry name" value="ATPase domain of HSP90 chaperone/DNA topoisomerase II/histidine kinase"/>
    <property type="match status" value="1"/>
</dbReference>
<comment type="catalytic activity">
    <reaction evidence="1">
        <text>ATP + protein L-histidine = ADP + protein N-phospho-L-histidine.</text>
        <dbReference type="EC" id="2.7.13.3"/>
    </reaction>
</comment>
<dbReference type="Gene3D" id="3.30.450.20">
    <property type="entry name" value="PAS domain"/>
    <property type="match status" value="1"/>
</dbReference>
<evidence type="ECO:0000256" key="4">
    <source>
        <dbReference type="ARBA" id="ARBA00022679"/>
    </source>
</evidence>
<dbReference type="AlphaFoldDB" id="A0A846MZ86"/>
<evidence type="ECO:0000259" key="7">
    <source>
        <dbReference type="PROSITE" id="PS50109"/>
    </source>
</evidence>
<keyword evidence="6" id="KW-0175">Coiled coil</keyword>
<dbReference type="PROSITE" id="PS50113">
    <property type="entry name" value="PAC"/>
    <property type="match status" value="1"/>
</dbReference>
<evidence type="ECO:0000256" key="2">
    <source>
        <dbReference type="ARBA" id="ARBA00012438"/>
    </source>
</evidence>
<dbReference type="EMBL" id="JAASRM010000001">
    <property type="protein sequence ID" value="NIK88938.1"/>
    <property type="molecule type" value="Genomic_DNA"/>
</dbReference>
<dbReference type="InterPro" id="IPR000700">
    <property type="entry name" value="PAS-assoc_C"/>
</dbReference>
<evidence type="ECO:0000259" key="8">
    <source>
        <dbReference type="PROSITE" id="PS50113"/>
    </source>
</evidence>
<dbReference type="PROSITE" id="PS50109">
    <property type="entry name" value="HIS_KIN"/>
    <property type="match status" value="1"/>
</dbReference>
<dbReference type="InterPro" id="IPR004358">
    <property type="entry name" value="Sig_transdc_His_kin-like_C"/>
</dbReference>
<dbReference type="RefSeq" id="WP_167083070.1">
    <property type="nucleotide sequence ID" value="NZ_BAAADC010000001.1"/>
</dbReference>
<evidence type="ECO:0000256" key="1">
    <source>
        <dbReference type="ARBA" id="ARBA00000085"/>
    </source>
</evidence>
<gene>
    <name evidence="9" type="ORF">FHS83_002256</name>
</gene>
<evidence type="ECO:0000313" key="9">
    <source>
        <dbReference type="EMBL" id="NIK88938.1"/>
    </source>
</evidence>
<dbReference type="SUPFAM" id="SSF55785">
    <property type="entry name" value="PYP-like sensor domain (PAS domain)"/>
    <property type="match status" value="1"/>
</dbReference>
<dbReference type="Pfam" id="PF08673">
    <property type="entry name" value="RsbU_N"/>
    <property type="match status" value="1"/>
</dbReference>
<organism evidence="9 10">
    <name type="scientific">Rhizomicrobium palustre</name>
    <dbReference type="NCBI Taxonomy" id="189966"/>
    <lineage>
        <taxon>Bacteria</taxon>
        <taxon>Pseudomonadati</taxon>
        <taxon>Pseudomonadota</taxon>
        <taxon>Alphaproteobacteria</taxon>
        <taxon>Micropepsales</taxon>
        <taxon>Micropepsaceae</taxon>
        <taxon>Rhizomicrobium</taxon>
    </lineage>
</organism>
<keyword evidence="5 9" id="KW-0418">Kinase</keyword>
<dbReference type="InterPro" id="IPR003661">
    <property type="entry name" value="HisK_dim/P_dom"/>
</dbReference>
<dbReference type="SMART" id="SM00388">
    <property type="entry name" value="HisKA"/>
    <property type="match status" value="1"/>
</dbReference>
<feature type="coiled-coil region" evidence="6">
    <location>
        <begin position="106"/>
        <end position="133"/>
    </location>
</feature>
<dbReference type="InterPro" id="IPR005467">
    <property type="entry name" value="His_kinase_dom"/>
</dbReference>
<dbReference type="InterPro" id="IPR052162">
    <property type="entry name" value="Sensor_kinase/Photoreceptor"/>
</dbReference>
<dbReference type="Proteomes" id="UP000570514">
    <property type="component" value="Unassembled WGS sequence"/>
</dbReference>
<proteinExistence type="predicted"/>
<dbReference type="GO" id="GO:0000155">
    <property type="term" value="F:phosphorelay sensor kinase activity"/>
    <property type="evidence" value="ECO:0007669"/>
    <property type="project" value="InterPro"/>
</dbReference>
<evidence type="ECO:0000256" key="6">
    <source>
        <dbReference type="SAM" id="Coils"/>
    </source>
</evidence>
<keyword evidence="3" id="KW-0597">Phosphoprotein</keyword>
<evidence type="ECO:0000256" key="3">
    <source>
        <dbReference type="ARBA" id="ARBA00022553"/>
    </source>
</evidence>
<accession>A0A846MZ86</accession>
<reference evidence="9 10" key="1">
    <citation type="submission" date="2020-03" db="EMBL/GenBank/DDBJ databases">
        <title>Genomic Encyclopedia of Type Strains, Phase IV (KMG-IV): sequencing the most valuable type-strain genomes for metagenomic binning, comparative biology and taxonomic classification.</title>
        <authorList>
            <person name="Goeker M."/>
        </authorList>
    </citation>
    <scope>NUCLEOTIDE SEQUENCE [LARGE SCALE GENOMIC DNA]</scope>
    <source>
        <strain evidence="9 10">DSM 19867</strain>
    </source>
</reference>
<dbReference type="Gene3D" id="1.10.287.130">
    <property type="match status" value="1"/>
</dbReference>
<dbReference type="SUPFAM" id="SSF47384">
    <property type="entry name" value="Homodimeric domain of signal transducing histidine kinase"/>
    <property type="match status" value="1"/>
</dbReference>
<dbReference type="Gene3D" id="1.10.1240.30">
    <property type="entry name" value="KaiA/RbsU domain"/>
    <property type="match status" value="1"/>
</dbReference>
<dbReference type="EC" id="2.7.13.3" evidence="2"/>
<dbReference type="InterPro" id="IPR036097">
    <property type="entry name" value="HisK_dim/P_sf"/>
</dbReference>
<dbReference type="Gene3D" id="2.10.70.100">
    <property type="match status" value="1"/>
</dbReference>
<evidence type="ECO:0000313" key="10">
    <source>
        <dbReference type="Proteomes" id="UP000570514"/>
    </source>
</evidence>